<evidence type="ECO:0000313" key="6">
    <source>
        <dbReference type="Proteomes" id="UP000245711"/>
    </source>
</evidence>
<dbReference type="InterPro" id="IPR018062">
    <property type="entry name" value="HTH_AraC-typ_CS"/>
</dbReference>
<keyword evidence="1" id="KW-0805">Transcription regulation</keyword>
<feature type="domain" description="HTH araC/xylS-type" evidence="4">
    <location>
        <begin position="198"/>
        <end position="296"/>
    </location>
</feature>
<dbReference type="OrthoDB" id="241790at2"/>
<dbReference type="RefSeq" id="WP_109332123.1">
    <property type="nucleotide sequence ID" value="NZ_CP021354.1"/>
</dbReference>
<keyword evidence="6" id="KW-1185">Reference proteome</keyword>
<dbReference type="InterPro" id="IPR032783">
    <property type="entry name" value="AraC_lig"/>
</dbReference>
<dbReference type="SMART" id="SM00342">
    <property type="entry name" value="HTH_ARAC"/>
    <property type="match status" value="1"/>
</dbReference>
<dbReference type="Proteomes" id="UP000245711">
    <property type="component" value="Chromosome"/>
</dbReference>
<evidence type="ECO:0000256" key="2">
    <source>
        <dbReference type="ARBA" id="ARBA00023125"/>
    </source>
</evidence>
<dbReference type="PROSITE" id="PS00041">
    <property type="entry name" value="HTH_ARAC_FAMILY_1"/>
    <property type="match status" value="1"/>
</dbReference>
<dbReference type="PANTHER" id="PTHR46796:SF13">
    <property type="entry name" value="HTH-TYPE TRANSCRIPTIONAL ACTIVATOR RHAS"/>
    <property type="match status" value="1"/>
</dbReference>
<protein>
    <submittedName>
        <fullName evidence="5">AraC family transcriptional regulator</fullName>
    </submittedName>
</protein>
<sequence length="310" mass="33947">MADPLSEVVQMLRPHGVFSKRISGAGAWGVRYTAFGQPGFSVVLEGSCRLAVANEPEIVLEQGDFVLLPTTPAFDLTGFHDVEPLLIDPREMTGDDIDVDYSDGQAPEVRILGGSFVFDSPDAALLSSLLPSVVHVRGVERFEPLVSLVADEALHDRPGRELVLARLVEVLLVEALRTSVTRQTPPGLLRGLADRKLAPAVHQMHQHVDKPWTVAQLSVIATLSRSAFFDRFTRHVGMPPMEYLMAWRMAVARDLLRHDDLGIDEVGRRVGYGSASAFSTAFSRYTGESPSSYARRISHTQSAPPRLKAG</sequence>
<accession>A0A2S2BYR4</accession>
<dbReference type="PANTHER" id="PTHR46796">
    <property type="entry name" value="HTH-TYPE TRANSCRIPTIONAL ACTIVATOR RHAS-RELATED"/>
    <property type="match status" value="1"/>
</dbReference>
<dbReference type="GO" id="GO:0003700">
    <property type="term" value="F:DNA-binding transcription factor activity"/>
    <property type="evidence" value="ECO:0007669"/>
    <property type="project" value="InterPro"/>
</dbReference>
<evidence type="ECO:0000313" key="5">
    <source>
        <dbReference type="EMBL" id="AWK73785.1"/>
    </source>
</evidence>
<dbReference type="PRINTS" id="PR00032">
    <property type="entry name" value="HTHARAC"/>
</dbReference>
<reference evidence="5 6" key="1">
    <citation type="submission" date="2017-05" db="EMBL/GenBank/DDBJ databases">
        <title>Isolation of Rhodococcus sp. S2-17 biodegrading of BP-3.</title>
        <authorList>
            <person name="Lee Y."/>
            <person name="Kim K.H."/>
            <person name="Chun B.H."/>
            <person name="Jung H.S."/>
            <person name="Jeon C.O."/>
        </authorList>
    </citation>
    <scope>NUCLEOTIDE SEQUENCE [LARGE SCALE GENOMIC DNA]</scope>
    <source>
        <strain evidence="5 6">S2-17</strain>
    </source>
</reference>
<keyword evidence="2" id="KW-0238">DNA-binding</keyword>
<dbReference type="KEGG" id="roz:CBI38_21705"/>
<dbReference type="Pfam" id="PF12833">
    <property type="entry name" value="HTH_18"/>
    <property type="match status" value="1"/>
</dbReference>
<dbReference type="EMBL" id="CP021354">
    <property type="protein sequence ID" value="AWK73785.1"/>
    <property type="molecule type" value="Genomic_DNA"/>
</dbReference>
<evidence type="ECO:0000256" key="1">
    <source>
        <dbReference type="ARBA" id="ARBA00023015"/>
    </source>
</evidence>
<dbReference type="SUPFAM" id="SSF46689">
    <property type="entry name" value="Homeodomain-like"/>
    <property type="match status" value="2"/>
</dbReference>
<dbReference type="Gene3D" id="1.10.10.60">
    <property type="entry name" value="Homeodomain-like"/>
    <property type="match status" value="1"/>
</dbReference>
<dbReference type="InterPro" id="IPR050204">
    <property type="entry name" value="AraC_XylS_family_regulators"/>
</dbReference>
<organism evidence="5 6">
    <name type="scientific">Rhodococcus oxybenzonivorans</name>
    <dbReference type="NCBI Taxonomy" id="1990687"/>
    <lineage>
        <taxon>Bacteria</taxon>
        <taxon>Bacillati</taxon>
        <taxon>Actinomycetota</taxon>
        <taxon>Actinomycetes</taxon>
        <taxon>Mycobacteriales</taxon>
        <taxon>Nocardiaceae</taxon>
        <taxon>Rhodococcus</taxon>
    </lineage>
</organism>
<evidence type="ECO:0000256" key="3">
    <source>
        <dbReference type="ARBA" id="ARBA00023163"/>
    </source>
</evidence>
<evidence type="ECO:0000259" key="4">
    <source>
        <dbReference type="PROSITE" id="PS01124"/>
    </source>
</evidence>
<dbReference type="InterPro" id="IPR009057">
    <property type="entry name" value="Homeodomain-like_sf"/>
</dbReference>
<proteinExistence type="predicted"/>
<dbReference type="GO" id="GO:0043565">
    <property type="term" value="F:sequence-specific DNA binding"/>
    <property type="evidence" value="ECO:0007669"/>
    <property type="project" value="InterPro"/>
</dbReference>
<dbReference type="InterPro" id="IPR020449">
    <property type="entry name" value="Tscrpt_reg_AraC-type_HTH"/>
</dbReference>
<dbReference type="PROSITE" id="PS01124">
    <property type="entry name" value="HTH_ARAC_FAMILY_2"/>
    <property type="match status" value="1"/>
</dbReference>
<keyword evidence="3" id="KW-0804">Transcription</keyword>
<gene>
    <name evidence="5" type="ORF">CBI38_21705</name>
</gene>
<dbReference type="AlphaFoldDB" id="A0A2S2BYR4"/>
<dbReference type="InterPro" id="IPR018060">
    <property type="entry name" value="HTH_AraC"/>
</dbReference>
<dbReference type="Pfam" id="PF12852">
    <property type="entry name" value="Cupin_6"/>
    <property type="match status" value="1"/>
</dbReference>
<name>A0A2S2BYR4_9NOCA</name>